<dbReference type="SUPFAM" id="SSF103506">
    <property type="entry name" value="Mitochondrial carrier"/>
    <property type="match status" value="1"/>
</dbReference>
<dbReference type="InterPro" id="IPR023395">
    <property type="entry name" value="MCP_dom_sf"/>
</dbReference>
<dbReference type="PANTHER" id="PTHR45829:SF4">
    <property type="entry name" value="MITOCHONDRIAL CARRIER PROTEIN RIM2"/>
    <property type="match status" value="1"/>
</dbReference>
<evidence type="ECO:0000256" key="2">
    <source>
        <dbReference type="ARBA" id="ARBA00022448"/>
    </source>
</evidence>
<reference evidence="12 13" key="1">
    <citation type="journal article" date="2010" name="Nature">
        <title>The Ectocarpus genome and the independent evolution of multicellularity in brown algae.</title>
        <authorList>
            <person name="Cock J.M."/>
            <person name="Sterck L."/>
            <person name="Rouze P."/>
            <person name="Scornet D."/>
            <person name="Allen A.E."/>
            <person name="Amoutzias G."/>
            <person name="Anthouard V."/>
            <person name="Artiguenave F."/>
            <person name="Aury J.M."/>
            <person name="Badger J.H."/>
            <person name="Beszteri B."/>
            <person name="Billiau K."/>
            <person name="Bonnet E."/>
            <person name="Bothwell J.H."/>
            <person name="Bowler C."/>
            <person name="Boyen C."/>
            <person name="Brownlee C."/>
            <person name="Carrano C.J."/>
            <person name="Charrier B."/>
            <person name="Cho G.Y."/>
            <person name="Coelho S.M."/>
            <person name="Collen J."/>
            <person name="Corre E."/>
            <person name="Da Silva C."/>
            <person name="Delage L."/>
            <person name="Delaroque N."/>
            <person name="Dittami S.M."/>
            <person name="Doulbeau S."/>
            <person name="Elias M."/>
            <person name="Farnham G."/>
            <person name="Gachon C.M."/>
            <person name="Gschloessl B."/>
            <person name="Heesch S."/>
            <person name="Jabbari K."/>
            <person name="Jubin C."/>
            <person name="Kawai H."/>
            <person name="Kimura K."/>
            <person name="Kloareg B."/>
            <person name="Kupper F.C."/>
            <person name="Lang D."/>
            <person name="Le Bail A."/>
            <person name="Leblanc C."/>
            <person name="Lerouge P."/>
            <person name="Lohr M."/>
            <person name="Lopez P.J."/>
            <person name="Martens C."/>
            <person name="Maumus F."/>
            <person name="Michel G."/>
            <person name="Miranda-Saavedra D."/>
            <person name="Morales J."/>
            <person name="Moreau H."/>
            <person name="Motomura T."/>
            <person name="Nagasato C."/>
            <person name="Napoli C.A."/>
            <person name="Nelson D.R."/>
            <person name="Nyvall-Collen P."/>
            <person name="Peters A.F."/>
            <person name="Pommier C."/>
            <person name="Potin P."/>
            <person name="Poulain J."/>
            <person name="Quesneville H."/>
            <person name="Read B."/>
            <person name="Rensing S.A."/>
            <person name="Ritter A."/>
            <person name="Rousvoal S."/>
            <person name="Samanta M."/>
            <person name="Samson G."/>
            <person name="Schroeder D.C."/>
            <person name="Segurens B."/>
            <person name="Strittmatter M."/>
            <person name="Tonon T."/>
            <person name="Tregear J.W."/>
            <person name="Valentin K."/>
            <person name="von Dassow P."/>
            <person name="Yamagishi T."/>
            <person name="Van de Peer Y."/>
            <person name="Wincker P."/>
        </authorList>
    </citation>
    <scope>NUCLEOTIDE SEQUENCE [LARGE SCALE GENOMIC DNA]</scope>
    <source>
        <strain evidence="13">Ec32 / CCAP1310/4</strain>
    </source>
</reference>
<keyword evidence="13" id="KW-1185">Reference proteome</keyword>
<dbReference type="InParanoid" id="D7FSU3"/>
<evidence type="ECO:0000313" key="13">
    <source>
        <dbReference type="Proteomes" id="UP000002630"/>
    </source>
</evidence>
<protein>
    <submittedName>
        <fullName evidence="12">Mitochondrial pyrimidine nucleotide transporter</fullName>
    </submittedName>
</protein>
<keyword evidence="3 9" id="KW-0812">Transmembrane</keyword>
<evidence type="ECO:0000256" key="7">
    <source>
        <dbReference type="ARBA" id="ARBA00023128"/>
    </source>
</evidence>
<dbReference type="PRINTS" id="PR00926">
    <property type="entry name" value="MITOCARRIER"/>
</dbReference>
<feature type="compositionally biased region" description="Gly residues" evidence="11">
    <location>
        <begin position="100"/>
        <end position="117"/>
    </location>
</feature>
<dbReference type="Pfam" id="PF00153">
    <property type="entry name" value="Mito_carr"/>
    <property type="match status" value="3"/>
</dbReference>
<keyword evidence="6" id="KW-1133">Transmembrane helix</keyword>
<dbReference type="AlphaFoldDB" id="D7FSU3"/>
<feature type="repeat" description="Solcar" evidence="9">
    <location>
        <begin position="141"/>
        <end position="226"/>
    </location>
</feature>
<proteinExistence type="inferred from homology"/>
<evidence type="ECO:0000256" key="9">
    <source>
        <dbReference type="PROSITE-ProRule" id="PRU00282"/>
    </source>
</evidence>
<keyword evidence="7" id="KW-0496">Mitochondrion</keyword>
<keyword evidence="2 10" id="KW-0813">Transport</keyword>
<comment type="similarity">
    <text evidence="10">Belongs to the mitochondrial carrier (TC 2.A.29) family.</text>
</comment>
<evidence type="ECO:0000256" key="4">
    <source>
        <dbReference type="ARBA" id="ARBA00022737"/>
    </source>
</evidence>
<keyword evidence="8 9" id="KW-0472">Membrane</keyword>
<dbReference type="EMBL" id="FN649758">
    <property type="protein sequence ID" value="CBJ31234.1"/>
    <property type="molecule type" value="Genomic_DNA"/>
</dbReference>
<feature type="region of interest" description="Disordered" evidence="11">
    <location>
        <begin position="1"/>
        <end position="27"/>
    </location>
</feature>
<evidence type="ECO:0000313" key="12">
    <source>
        <dbReference type="EMBL" id="CBJ31234.1"/>
    </source>
</evidence>
<dbReference type="PANTHER" id="PTHR45829">
    <property type="entry name" value="MITOCHONDRIAL CARRIER PROTEIN RIM2"/>
    <property type="match status" value="1"/>
</dbReference>
<evidence type="ECO:0000256" key="5">
    <source>
        <dbReference type="ARBA" id="ARBA00022792"/>
    </source>
</evidence>
<evidence type="ECO:0000256" key="11">
    <source>
        <dbReference type="SAM" id="MobiDB-lite"/>
    </source>
</evidence>
<dbReference type="eggNOG" id="KOG0757">
    <property type="taxonomic scope" value="Eukaryota"/>
</dbReference>
<evidence type="ECO:0000256" key="1">
    <source>
        <dbReference type="ARBA" id="ARBA00004448"/>
    </source>
</evidence>
<gene>
    <name evidence="12" type="ORF">Esi_0240_0011</name>
</gene>
<feature type="repeat" description="Solcar" evidence="9">
    <location>
        <begin position="237"/>
        <end position="326"/>
    </location>
</feature>
<evidence type="ECO:0000256" key="6">
    <source>
        <dbReference type="ARBA" id="ARBA00022989"/>
    </source>
</evidence>
<feature type="region of interest" description="Disordered" evidence="11">
    <location>
        <begin position="97"/>
        <end position="117"/>
    </location>
</feature>
<comment type="subcellular location">
    <subcellularLocation>
        <location evidence="1">Mitochondrion inner membrane</location>
        <topology evidence="1">Multi-pass membrane protein</topology>
    </subcellularLocation>
</comment>
<dbReference type="PROSITE" id="PS50920">
    <property type="entry name" value="SOLCAR"/>
    <property type="match status" value="3"/>
</dbReference>
<dbReference type="GO" id="GO:0015218">
    <property type="term" value="F:pyrimidine nucleotide transmembrane transporter activity"/>
    <property type="evidence" value="ECO:0007669"/>
    <property type="project" value="InterPro"/>
</dbReference>
<dbReference type="Gene3D" id="1.50.40.10">
    <property type="entry name" value="Mitochondrial carrier domain"/>
    <property type="match status" value="2"/>
</dbReference>
<dbReference type="EMBL" id="FN648421">
    <property type="protein sequence ID" value="CBJ31234.1"/>
    <property type="molecule type" value="Genomic_DNA"/>
</dbReference>
<feature type="compositionally biased region" description="Basic residues" evidence="11">
    <location>
        <begin position="7"/>
        <end position="19"/>
    </location>
</feature>
<evidence type="ECO:0000256" key="10">
    <source>
        <dbReference type="RuleBase" id="RU000488"/>
    </source>
</evidence>
<keyword evidence="5" id="KW-0999">Mitochondrion inner membrane</keyword>
<dbReference type="Proteomes" id="UP000002630">
    <property type="component" value="Linkage Group LG33"/>
</dbReference>
<evidence type="ECO:0000256" key="3">
    <source>
        <dbReference type="ARBA" id="ARBA00022692"/>
    </source>
</evidence>
<evidence type="ECO:0000256" key="8">
    <source>
        <dbReference type="ARBA" id="ARBA00023136"/>
    </source>
</evidence>
<organism evidence="12 13">
    <name type="scientific">Ectocarpus siliculosus</name>
    <name type="common">Brown alga</name>
    <name type="synonym">Conferva siliculosa</name>
    <dbReference type="NCBI Taxonomy" id="2880"/>
    <lineage>
        <taxon>Eukaryota</taxon>
        <taxon>Sar</taxon>
        <taxon>Stramenopiles</taxon>
        <taxon>Ochrophyta</taxon>
        <taxon>PX clade</taxon>
        <taxon>Phaeophyceae</taxon>
        <taxon>Ectocarpales</taxon>
        <taxon>Ectocarpaceae</taxon>
        <taxon>Ectocarpus</taxon>
    </lineage>
</organism>
<keyword evidence="4" id="KW-0677">Repeat</keyword>
<dbReference type="InterPro" id="IPR002067">
    <property type="entry name" value="MCP"/>
</dbReference>
<feature type="repeat" description="Solcar" evidence="9">
    <location>
        <begin position="346"/>
        <end position="434"/>
    </location>
</feature>
<dbReference type="InterPro" id="IPR049562">
    <property type="entry name" value="SLC25A33/36-like"/>
</dbReference>
<accession>D7FSU3</accession>
<name>D7FSU3_ECTSI</name>
<dbReference type="OrthoDB" id="428293at2759"/>
<sequence>MLGVTRSRGHRQYIRHRGQKREVSNRSNGSAASVRLLVLCAALTSAIGGGGQGRVTAISSGHRPGFLGLGFGREKAPAVPEPLSLGDRVRKLGERFRTGGDTGLATGNGGGSASGGAKAGAKAMAAAQVRSQGQQTPTGRSNGKNSFIAGGLAGSISMTITCPIEVVKTQLQGSAVKHGSNAFSIASSIFKSDGPRGFFRGLPPGLAGIIPARSTYFFAYSRSKDFWTNNARLGDRHRDLTEVLCGVTAGVVQNTITNPIWMVKTRMQLLADTATGQIAYGGYKEAIGAIYRDEGARGFYKGMSASYWGCSEGCLYFVLYERIKRRLRRHQNEGRAEKGLPPTDSLPPAYLFASSAFSKMCATIATYPHEVMRTRLREQARNGVYKYTGMWQSLVLVAKEEGRRGLYAGMGTHVARVVPNMAIMMLSYELISDWLRRRDEKNAQGFNNLLKSPAA</sequence>
<dbReference type="GO" id="GO:0005743">
    <property type="term" value="C:mitochondrial inner membrane"/>
    <property type="evidence" value="ECO:0007669"/>
    <property type="project" value="UniProtKB-SubCell"/>
</dbReference>
<dbReference type="STRING" id="2880.D7FSU3"/>
<dbReference type="InterPro" id="IPR018108">
    <property type="entry name" value="MCP_transmembrane"/>
</dbReference>
<dbReference type="GO" id="GO:1990519">
    <property type="term" value="P:pyrimidine nucleotide import into mitochondrion"/>
    <property type="evidence" value="ECO:0007669"/>
    <property type="project" value="TreeGrafter"/>
</dbReference>